<organism evidence="15 16">
    <name type="scientific">Neptuniibacter caesariensis</name>
    <dbReference type="NCBI Taxonomy" id="207954"/>
    <lineage>
        <taxon>Bacteria</taxon>
        <taxon>Pseudomonadati</taxon>
        <taxon>Pseudomonadota</taxon>
        <taxon>Gammaproteobacteria</taxon>
        <taxon>Oceanospirillales</taxon>
        <taxon>Oceanospirillaceae</taxon>
        <taxon>Neptuniibacter</taxon>
    </lineage>
</organism>
<comment type="subcellular location">
    <subcellularLocation>
        <location evidence="1">Cell membrane</location>
        <topology evidence="1">Peripheral membrane protein</topology>
        <orientation evidence="1">Cytoplasmic side</orientation>
    </subcellularLocation>
</comment>
<dbReference type="InterPro" id="IPR002123">
    <property type="entry name" value="Plipid/glycerol_acylTrfase"/>
</dbReference>
<accession>A0A2G6JJP1</accession>
<keyword evidence="10" id="KW-0443">Lipid metabolism</keyword>
<dbReference type="InterPro" id="IPR022284">
    <property type="entry name" value="GPAT/DHAPAT"/>
</dbReference>
<dbReference type="InterPro" id="IPR028354">
    <property type="entry name" value="GPAT_PlsB"/>
</dbReference>
<keyword evidence="12" id="KW-0012">Acyltransferase</keyword>
<reference evidence="15 16" key="1">
    <citation type="submission" date="2017-10" db="EMBL/GenBank/DDBJ databases">
        <title>Novel microbial diversity and functional potential in the marine mammal oral microbiome.</title>
        <authorList>
            <person name="Dudek N.K."/>
            <person name="Sun C.L."/>
            <person name="Burstein D."/>
            <person name="Kantor R.S."/>
            <person name="Aliaga Goltsman D.S."/>
            <person name="Bik E.M."/>
            <person name="Thomas B.C."/>
            <person name="Banfield J.F."/>
            <person name="Relman D.A."/>
        </authorList>
    </citation>
    <scope>NUCLEOTIDE SEQUENCE [LARGE SCALE GENOMIC DNA]</scope>
    <source>
        <strain evidence="15">DOLJORAL78_47_21</strain>
    </source>
</reference>
<comment type="pathway">
    <text evidence="3">Lipid metabolism.</text>
</comment>
<dbReference type="Pfam" id="PF01553">
    <property type="entry name" value="Acyltransferase"/>
    <property type="match status" value="1"/>
</dbReference>
<feature type="domain" description="Phospholipid/glycerol acyltransferase" evidence="14">
    <location>
        <begin position="284"/>
        <end position="411"/>
    </location>
</feature>
<dbReference type="PANTHER" id="PTHR12563">
    <property type="entry name" value="GLYCEROL-3-PHOSPHATE ACYLTRANSFERASE"/>
    <property type="match status" value="1"/>
</dbReference>
<gene>
    <name evidence="15" type="ORF">CSA60_04245</name>
</gene>
<dbReference type="GO" id="GO:0004366">
    <property type="term" value="F:glycerol-3-phosphate O-acyltransferase activity"/>
    <property type="evidence" value="ECO:0007669"/>
    <property type="project" value="UniProtKB-EC"/>
</dbReference>
<keyword evidence="8" id="KW-0808">Transferase</keyword>
<dbReference type="InterPro" id="IPR045520">
    <property type="entry name" value="GPAT/DHAPAT_C"/>
</dbReference>
<dbReference type="PIRSF" id="PIRSF500064">
    <property type="entry name" value="GPAT"/>
    <property type="match status" value="1"/>
</dbReference>
<dbReference type="GO" id="GO:0006631">
    <property type="term" value="P:fatty acid metabolic process"/>
    <property type="evidence" value="ECO:0007669"/>
    <property type="project" value="TreeGrafter"/>
</dbReference>
<keyword evidence="10" id="KW-0444">Lipid biosynthesis</keyword>
<keyword evidence="10" id="KW-0594">Phospholipid biosynthesis</keyword>
<dbReference type="GO" id="GO:0005886">
    <property type="term" value="C:plasma membrane"/>
    <property type="evidence" value="ECO:0007669"/>
    <property type="project" value="UniProtKB-SubCell"/>
</dbReference>
<evidence type="ECO:0000256" key="9">
    <source>
        <dbReference type="ARBA" id="ARBA00023136"/>
    </source>
</evidence>
<evidence type="ECO:0000256" key="5">
    <source>
        <dbReference type="ARBA" id="ARBA00013113"/>
    </source>
</evidence>
<dbReference type="PANTHER" id="PTHR12563:SF17">
    <property type="entry name" value="DIHYDROXYACETONE PHOSPHATE ACYLTRANSFERASE"/>
    <property type="match status" value="1"/>
</dbReference>
<evidence type="ECO:0000256" key="2">
    <source>
        <dbReference type="ARBA" id="ARBA00004765"/>
    </source>
</evidence>
<keyword evidence="11" id="KW-1208">Phospholipid metabolism</keyword>
<dbReference type="STRING" id="207954.MED92_01219"/>
<comment type="caution">
    <text evidence="15">The sequence shown here is derived from an EMBL/GenBank/DDBJ whole genome shotgun (WGS) entry which is preliminary data.</text>
</comment>
<evidence type="ECO:0000256" key="4">
    <source>
        <dbReference type="ARBA" id="ARBA00007937"/>
    </source>
</evidence>
<dbReference type="UniPathway" id="UPA00557">
    <property type="reaction ID" value="UER00612"/>
</dbReference>
<evidence type="ECO:0000256" key="6">
    <source>
        <dbReference type="ARBA" id="ARBA00013432"/>
    </source>
</evidence>
<comment type="pathway">
    <text evidence="2">Phospholipid metabolism; CDP-diacylglycerol biosynthesis; CDP-diacylglycerol from sn-glycerol 3-phosphate: step 1/3.</text>
</comment>
<dbReference type="PIRSF" id="PIRSF000437">
    <property type="entry name" value="GPAT_DHAPAT"/>
    <property type="match status" value="1"/>
</dbReference>
<keyword evidence="7" id="KW-1003">Cell membrane</keyword>
<dbReference type="SMART" id="SM00563">
    <property type="entry name" value="PlsC"/>
    <property type="match status" value="1"/>
</dbReference>
<dbReference type="SUPFAM" id="SSF69593">
    <property type="entry name" value="Glycerol-3-phosphate (1)-acyltransferase"/>
    <property type="match status" value="1"/>
</dbReference>
<evidence type="ECO:0000256" key="1">
    <source>
        <dbReference type="ARBA" id="ARBA00004413"/>
    </source>
</evidence>
<proteinExistence type="inferred from homology"/>
<dbReference type="InterPro" id="IPR041728">
    <property type="entry name" value="GPAT/DHAPAT_LPLAT"/>
</dbReference>
<evidence type="ECO:0000259" key="14">
    <source>
        <dbReference type="SMART" id="SM00563"/>
    </source>
</evidence>
<evidence type="ECO:0000256" key="8">
    <source>
        <dbReference type="ARBA" id="ARBA00022679"/>
    </source>
</evidence>
<dbReference type="Pfam" id="PF19277">
    <property type="entry name" value="GPAT_C"/>
    <property type="match status" value="1"/>
</dbReference>
<name>A0A2G6JJP1_NEPCE</name>
<dbReference type="EMBL" id="PDSH01000020">
    <property type="protein sequence ID" value="PIE23633.1"/>
    <property type="molecule type" value="Genomic_DNA"/>
</dbReference>
<dbReference type="NCBIfam" id="NF003441">
    <property type="entry name" value="PRK04974.1"/>
    <property type="match status" value="1"/>
</dbReference>
<evidence type="ECO:0000256" key="10">
    <source>
        <dbReference type="ARBA" id="ARBA00023209"/>
    </source>
</evidence>
<evidence type="ECO:0000256" key="7">
    <source>
        <dbReference type="ARBA" id="ARBA00022475"/>
    </source>
</evidence>
<comment type="catalytic activity">
    <reaction evidence="13">
        <text>sn-glycerol 3-phosphate + an acyl-CoA = a 1-acyl-sn-glycero-3-phosphate + CoA</text>
        <dbReference type="Rhea" id="RHEA:15325"/>
        <dbReference type="ChEBI" id="CHEBI:57287"/>
        <dbReference type="ChEBI" id="CHEBI:57597"/>
        <dbReference type="ChEBI" id="CHEBI:57970"/>
        <dbReference type="ChEBI" id="CHEBI:58342"/>
        <dbReference type="EC" id="2.3.1.15"/>
    </reaction>
</comment>
<dbReference type="GO" id="GO:0016024">
    <property type="term" value="P:CDP-diacylglycerol biosynthetic process"/>
    <property type="evidence" value="ECO:0007669"/>
    <property type="project" value="UniProtKB-UniPathway"/>
</dbReference>
<dbReference type="Proteomes" id="UP000243469">
    <property type="component" value="Unassembled WGS sequence"/>
</dbReference>
<dbReference type="EC" id="2.3.1.15" evidence="5"/>
<evidence type="ECO:0000313" key="15">
    <source>
        <dbReference type="EMBL" id="PIE23633.1"/>
    </source>
</evidence>
<comment type="similarity">
    <text evidence="4">Belongs to the GPAT/DAPAT family.</text>
</comment>
<dbReference type="NCBIfam" id="TIGR03703">
    <property type="entry name" value="plsB"/>
    <property type="match status" value="1"/>
</dbReference>
<dbReference type="AlphaFoldDB" id="A0A2G6JJP1"/>
<dbReference type="CDD" id="cd07993">
    <property type="entry name" value="LPLAT_DHAPAT-like"/>
    <property type="match status" value="1"/>
</dbReference>
<evidence type="ECO:0000256" key="13">
    <source>
        <dbReference type="ARBA" id="ARBA00048427"/>
    </source>
</evidence>
<sequence>MTLMQRVIHKLGRAFIKLVTRPQLVNPQLLLPPQQPGYKVYYILENNRLSHQLLLASLLQQQQRQLDERQILFADSEGQSPLRETLAKLVEAQSSSDDLNTLIIPVAIFHGRLPHREKSFLNLLYAETWHRAGPLGSMLQLLVNGRQTLVRVDKPLELKQFIAGHDSTDAICRKTARVLRTHFSIVRESIIGPDLSHRRTLISLVLKHPEVQKAIDTQAAERGISRYKIERHCVKTLDKIAANFSPTTARILDPILNWVWHRLYREVRIHNIAAIQEVAKTHHLIYLPCHRSHMDYLLLSWALYRHGLVIPHVAAGENLNIPVIGKILKRGGAIFMRRKFQGDPLYACLYKIYLEQMSHRGHSLEYFIEGGRSRTGRLLPAKTGLLSMTIESFREGSPKPVALIPIWIGYDRLVESKSYQRELMGEGKQKESFLNFFATLKILKEKFGDTLLSFGEPVKLEQHTDPARPLRDDVKQVATTVMTGINQAGGITSSSLLATCLLGSGPLQSVAELSDKASRLHNLLHSLHPETGLTPQGKASNWINTAEEMGQITLNMNRVELTLAQTLEMSFYRNNIHHMLILPGLYLLLAHRLKSPKTQKINRVLRSAYPFIQAELFLPYSTTELTDRFRHIRTALFEHNLLEDNGDNGWKVTNNPLVNTLILTAEPLLLRYYTVLRALARYKRISADDLLQTSKKIAERIYQEFGYGSADYNDERIIQTFIKQLSEQGYAIRTHDRLVCNFAGEELFLQASQILRPHMISLIDRQLRH</sequence>
<keyword evidence="9" id="KW-0472">Membrane</keyword>
<evidence type="ECO:0000256" key="12">
    <source>
        <dbReference type="ARBA" id="ARBA00023315"/>
    </source>
</evidence>
<evidence type="ECO:0000256" key="11">
    <source>
        <dbReference type="ARBA" id="ARBA00023264"/>
    </source>
</evidence>
<evidence type="ECO:0000313" key="16">
    <source>
        <dbReference type="Proteomes" id="UP000243469"/>
    </source>
</evidence>
<protein>
    <recommendedName>
        <fullName evidence="6">Glycerol-3-phosphate acyltransferase</fullName>
        <ecNumber evidence="5">2.3.1.15</ecNumber>
    </recommendedName>
</protein>
<evidence type="ECO:0000256" key="3">
    <source>
        <dbReference type="ARBA" id="ARBA00005189"/>
    </source>
</evidence>